<dbReference type="PANTHER" id="PTHR43394">
    <property type="entry name" value="ATP-DEPENDENT PERMEASE MDL1, MITOCHONDRIAL"/>
    <property type="match status" value="1"/>
</dbReference>
<feature type="domain" description="ABC transporter" evidence="11">
    <location>
        <begin position="1411"/>
        <end position="1647"/>
    </location>
</feature>
<keyword evidence="8 10" id="KW-0472">Membrane</keyword>
<feature type="domain" description="ABC transmembrane type-1" evidence="12">
    <location>
        <begin position="187"/>
        <end position="503"/>
    </location>
</feature>
<dbReference type="FunFam" id="3.40.50.300:FF:000218">
    <property type="entry name" value="Multidrug ABC transporter ATP-binding protein"/>
    <property type="match status" value="1"/>
</dbReference>
<feature type="compositionally biased region" description="Low complexity" evidence="9">
    <location>
        <begin position="965"/>
        <end position="985"/>
    </location>
</feature>
<feature type="transmembrane region" description="Helical" evidence="10">
    <location>
        <begin position="1355"/>
        <end position="1373"/>
    </location>
</feature>
<keyword evidence="5" id="KW-0547">Nucleotide-binding</keyword>
<protein>
    <submittedName>
        <fullName evidence="13">RHTO0S09e04874g1_1</fullName>
    </submittedName>
</protein>
<dbReference type="GO" id="GO:0005737">
    <property type="term" value="C:cytoplasm"/>
    <property type="evidence" value="ECO:0007669"/>
    <property type="project" value="UniProtKB-ARBA"/>
</dbReference>
<evidence type="ECO:0000256" key="1">
    <source>
        <dbReference type="ARBA" id="ARBA00004141"/>
    </source>
</evidence>
<dbReference type="Gene3D" id="1.20.1560.10">
    <property type="entry name" value="ABC transporter type 1, transmembrane domain"/>
    <property type="match status" value="2"/>
</dbReference>
<dbReference type="InterPro" id="IPR011527">
    <property type="entry name" value="ABC1_TM_dom"/>
</dbReference>
<reference evidence="13" key="1">
    <citation type="journal article" date="2014" name="Genome Announc.">
        <title>Draft genome sequence of Rhodosporidium toruloides CECT1137, an oleaginous yeast of biotechnological interest.</title>
        <authorList>
            <person name="Morin N."/>
            <person name="Calcas X."/>
            <person name="Devillers H."/>
            <person name="Durrens P."/>
            <person name="Sherman D.J."/>
            <person name="Nicaud J.-M."/>
            <person name="Neuveglise C."/>
        </authorList>
    </citation>
    <scope>NUCLEOTIDE SEQUENCE</scope>
    <source>
        <strain evidence="13">CECT1137</strain>
    </source>
</reference>
<evidence type="ECO:0000256" key="5">
    <source>
        <dbReference type="ARBA" id="ARBA00022741"/>
    </source>
</evidence>
<gene>
    <name evidence="13" type="ORF">RHTO0S_09e04874g</name>
</gene>
<keyword evidence="4 10" id="KW-0812">Transmembrane</keyword>
<feature type="transmembrane region" description="Helical" evidence="10">
    <location>
        <begin position="330"/>
        <end position="354"/>
    </location>
</feature>
<dbReference type="PROSITE" id="PS50929">
    <property type="entry name" value="ABC_TM1F"/>
    <property type="match status" value="2"/>
</dbReference>
<comment type="similarity">
    <text evidence="2">Belongs to the ABC transporter superfamily. ABCB family. Mitochondrial peptide exporter (TC 3.A.1.212) subfamily.</text>
</comment>
<dbReference type="EMBL" id="LK052944">
    <property type="protein sequence ID" value="CDR44490.1"/>
    <property type="molecule type" value="Genomic_DNA"/>
</dbReference>
<dbReference type="PANTHER" id="PTHR43394:SF1">
    <property type="entry name" value="ATP-BINDING CASSETTE SUB-FAMILY B MEMBER 10, MITOCHONDRIAL"/>
    <property type="match status" value="1"/>
</dbReference>
<name>A0A061BC36_RHOTO</name>
<keyword evidence="7 10" id="KW-1133">Transmembrane helix</keyword>
<evidence type="ECO:0000259" key="11">
    <source>
        <dbReference type="PROSITE" id="PS50893"/>
    </source>
</evidence>
<evidence type="ECO:0000256" key="10">
    <source>
        <dbReference type="SAM" id="Phobius"/>
    </source>
</evidence>
<dbReference type="InterPro" id="IPR027417">
    <property type="entry name" value="P-loop_NTPase"/>
</dbReference>
<sequence length="1654" mass="178516">MSYPPSAPSTRPRNRLSSATSPSLRPSPPRVDSLAYRSPRLGQASFDASVSPSSSPARPPPSYSATPRQLFPDDDAVSVPMQPAASTETLHIMSGGGAGDVKEPIRWTVGEEGEAVKPFGARGTPRPAPLDLSRDTANLPDLRYSVASSASDAKPSAPSKPPSVQPSLGLLFSLTTRQTFFTIVVPGIVCAIVAGLVPPYMTQILGDALQAYTDFGLATAAPDLSHEALKAARSELLSAIRNKAIKFAVIAAVVFFFSSTNVALWTIHGERAAHELRLKVYRGVSEKSLEWYDRGMGGAADGGAEGGEAGKADAAGLMGRFTKDTDDVRMGASSTIGLIIQYLSSFIFCIILAFYRNWRLSFVVLATIPVVTFFVGLTERFSGPLANQVREATTQCSSRVDRVIGAISTVKAFNAEEEELKGFKELTKKDFVAYVKLHFVWGLRSGVVQFLLMSMFVQGFWFGAYLIQTGKATAASVNTCFWACLLGSTYLQTCIPFLVTLEKGKIAMAGLLTLIRDEPPATNATTSRSPPPSSAGTFGRRRKAHHRKGSSFGTLTEASAFASDEKVEAKDDLSPHPFNAVASPTTPHTPVLIPLAGATGARRTGAPRALRKLCPATFSGELSLRNVTFHYPTRPAPAPPALKDVSLYFAARETTYVVGTSGSGKSTVGSLLMALYRPESGRIEVDEQGLEWIDEDWLRGHVACLSQGASVLFDGTIHDNVAVGVVGQLQEDGTKRRQEDVTREEVVAACRGALIHDFIRDLPDGYDTWISGEKGASLSGGQRQRLAIARAWIRDPTVLILDEATSALDATSRLLVNEAVKRWRDNRTTIVITHDLAPIGPDDFVYVMVDGSVVEQGFRSDLEADRSGHFARLANSQQGASTVDVVDDEEEVLDLEDIHATPRTLGEVYGSAHSTPRIQISDADAEDVGSVRYSSPSLFFPPAGDVFRASQDLRDARRVSANFQSAISRSSSPSPSRPASKRFSATDLLPPFDPMEGSRRASRPVSRADSDLSLSALELVSAAAMSSRKPLGPRIKHRTMTEADLQKWAGRTGPTSADAIVDMAGGATSRAPTLSLFQLARRYWPTIPNKLLFSCGVVFSMVVGACTPISSTLLSKVISNLGNPNANSLITQSALLILLVAFIDGSGSFLKFYCLERCAMGWISALRRRAFGLVLKQDKSFFDRPENATSALSHSVVKDSEDTRILVGTVVGQCCVLVSMLTLGIVWSFVTGWELTLVGFGIAPVIIVITRLQAAVLNKLEGVNKLKREEVSKRFHQTLANVRAIRSMSIQPVFTRTFESTADSAYSSGIKAAPFAGFGFASTFTLTYLSQGLMLYVGALLIVSGRYTFSKMLQVFTLIIFTITFAGSLMNYLPAMAKSLRAANDLLRLLDLKPETRESEGRMTFPIHGHVSFADVRFAYPSRPDVPILRGLDFQVQPGECVGIVGPSGSGKSTVAALLQRLYEPSDGSVLLDGRPLDRVDVRYLRDHVAVVSQHPALFDMSVAQNIAYGRLHVTQDEIERAAKAAHIHDFITELPQGYDTPLGDNASLISGGQAQRLQIARALVQSREILILDECTSALDPANQQAVLDTILRIKAGRTTLIVTHKLAIMEKCDRLIVLTDGTVAETGTVAELRAKPRGVFATLASGGEWETS</sequence>
<dbReference type="GO" id="GO:0016020">
    <property type="term" value="C:membrane"/>
    <property type="evidence" value="ECO:0007669"/>
    <property type="project" value="UniProtKB-SubCell"/>
</dbReference>
<dbReference type="Pfam" id="PF00005">
    <property type="entry name" value="ABC_tran"/>
    <property type="match status" value="2"/>
</dbReference>
<dbReference type="OrthoDB" id="6500128at2759"/>
<evidence type="ECO:0000256" key="8">
    <source>
        <dbReference type="ARBA" id="ARBA00023136"/>
    </source>
</evidence>
<dbReference type="SUPFAM" id="SSF90123">
    <property type="entry name" value="ABC transporter transmembrane region"/>
    <property type="match status" value="2"/>
</dbReference>
<feature type="compositionally biased region" description="Low complexity" evidence="9">
    <location>
        <begin position="44"/>
        <end position="56"/>
    </location>
</feature>
<evidence type="ECO:0000256" key="7">
    <source>
        <dbReference type="ARBA" id="ARBA00022989"/>
    </source>
</evidence>
<feature type="region of interest" description="Disordered" evidence="9">
    <location>
        <begin position="1"/>
        <end position="79"/>
    </location>
</feature>
<dbReference type="CDD" id="cd18578">
    <property type="entry name" value="ABC_6TM_Pgp_ABCB1_D2_like"/>
    <property type="match status" value="1"/>
</dbReference>
<dbReference type="InterPro" id="IPR017871">
    <property type="entry name" value="ABC_transporter-like_CS"/>
</dbReference>
<feature type="transmembrane region" description="Helical" evidence="10">
    <location>
        <begin position="1235"/>
        <end position="1257"/>
    </location>
</feature>
<dbReference type="SMART" id="SM00382">
    <property type="entry name" value="AAA"/>
    <property type="match status" value="2"/>
</dbReference>
<dbReference type="GO" id="GO:0005524">
    <property type="term" value="F:ATP binding"/>
    <property type="evidence" value="ECO:0007669"/>
    <property type="project" value="UniProtKB-KW"/>
</dbReference>
<feature type="transmembrane region" description="Helical" evidence="10">
    <location>
        <begin position="446"/>
        <end position="467"/>
    </location>
</feature>
<feature type="region of interest" description="Disordered" evidence="9">
    <location>
        <begin position="962"/>
        <end position="1007"/>
    </location>
</feature>
<dbReference type="SUPFAM" id="SSF52540">
    <property type="entry name" value="P-loop containing nucleoside triphosphate hydrolases"/>
    <property type="match status" value="2"/>
</dbReference>
<evidence type="ECO:0000256" key="2">
    <source>
        <dbReference type="ARBA" id="ARBA00005580"/>
    </source>
</evidence>
<evidence type="ECO:0000313" key="13">
    <source>
        <dbReference type="EMBL" id="CDR44490.1"/>
    </source>
</evidence>
<feature type="region of interest" description="Disordered" evidence="9">
    <location>
        <begin position="112"/>
        <end position="135"/>
    </location>
</feature>
<comment type="subcellular location">
    <subcellularLocation>
        <location evidence="1">Membrane</location>
        <topology evidence="1">Multi-pass membrane protein</topology>
    </subcellularLocation>
</comment>
<dbReference type="FunFam" id="3.40.50.300:FF:000604">
    <property type="entry name" value="ABC transporter B family member 28"/>
    <property type="match status" value="1"/>
</dbReference>
<dbReference type="InterPro" id="IPR003593">
    <property type="entry name" value="AAA+_ATPase"/>
</dbReference>
<feature type="compositionally biased region" description="Basic residues" evidence="9">
    <location>
        <begin position="539"/>
        <end position="549"/>
    </location>
</feature>
<evidence type="ECO:0000256" key="3">
    <source>
        <dbReference type="ARBA" id="ARBA00022448"/>
    </source>
</evidence>
<dbReference type="InterPro" id="IPR036640">
    <property type="entry name" value="ABC1_TM_sf"/>
</dbReference>
<feature type="transmembrane region" description="Helical" evidence="10">
    <location>
        <begin position="244"/>
        <end position="267"/>
    </location>
</feature>
<dbReference type="InterPro" id="IPR003439">
    <property type="entry name" value="ABC_transporter-like_ATP-bd"/>
</dbReference>
<dbReference type="CDD" id="cd18577">
    <property type="entry name" value="ABC_6TM_Pgp_ABCB1_D1_like"/>
    <property type="match status" value="1"/>
</dbReference>
<keyword evidence="3" id="KW-0813">Transport</keyword>
<evidence type="ECO:0000259" key="12">
    <source>
        <dbReference type="PROSITE" id="PS50929"/>
    </source>
</evidence>
<dbReference type="PROSITE" id="PS50893">
    <property type="entry name" value="ABC_TRANSPORTER_2"/>
    <property type="match status" value="2"/>
</dbReference>
<feature type="domain" description="ABC transmembrane type-1" evidence="12">
    <location>
        <begin position="1096"/>
        <end position="1378"/>
    </location>
</feature>
<feature type="transmembrane region" description="Helical" evidence="10">
    <location>
        <begin position="180"/>
        <end position="201"/>
    </location>
</feature>
<feature type="transmembrane region" description="Helical" evidence="10">
    <location>
        <begin position="1091"/>
        <end position="1114"/>
    </location>
</feature>
<evidence type="ECO:0000256" key="4">
    <source>
        <dbReference type="ARBA" id="ARBA00022692"/>
    </source>
</evidence>
<feature type="transmembrane region" description="Helical" evidence="10">
    <location>
        <begin position="360"/>
        <end position="378"/>
    </location>
</feature>
<feature type="compositionally biased region" description="Polar residues" evidence="9">
    <location>
        <begin position="8"/>
        <end position="24"/>
    </location>
</feature>
<organism evidence="13">
    <name type="scientific">Rhodotorula toruloides</name>
    <name type="common">Yeast</name>
    <name type="synonym">Rhodosporidium toruloides</name>
    <dbReference type="NCBI Taxonomy" id="5286"/>
    <lineage>
        <taxon>Eukaryota</taxon>
        <taxon>Fungi</taxon>
        <taxon>Dikarya</taxon>
        <taxon>Basidiomycota</taxon>
        <taxon>Pucciniomycotina</taxon>
        <taxon>Microbotryomycetes</taxon>
        <taxon>Sporidiobolales</taxon>
        <taxon>Sporidiobolaceae</taxon>
        <taxon>Rhodotorula</taxon>
    </lineage>
</organism>
<feature type="transmembrane region" description="Helical" evidence="10">
    <location>
        <begin position="1205"/>
        <end position="1229"/>
    </location>
</feature>
<dbReference type="GO" id="GO:0015421">
    <property type="term" value="F:ABC-type oligopeptide transporter activity"/>
    <property type="evidence" value="ECO:0007669"/>
    <property type="project" value="TreeGrafter"/>
</dbReference>
<dbReference type="PROSITE" id="PS00211">
    <property type="entry name" value="ABC_TRANSPORTER_1"/>
    <property type="match status" value="2"/>
</dbReference>
<dbReference type="Gene3D" id="3.40.50.300">
    <property type="entry name" value="P-loop containing nucleotide triphosphate hydrolases"/>
    <property type="match status" value="2"/>
</dbReference>
<feature type="region of interest" description="Disordered" evidence="9">
    <location>
        <begin position="520"/>
        <end position="550"/>
    </location>
</feature>
<dbReference type="InterPro" id="IPR039421">
    <property type="entry name" value="Type_1_exporter"/>
</dbReference>
<feature type="transmembrane region" description="Helical" evidence="10">
    <location>
        <begin position="1315"/>
        <end position="1343"/>
    </location>
</feature>
<dbReference type="GO" id="GO:0016887">
    <property type="term" value="F:ATP hydrolysis activity"/>
    <property type="evidence" value="ECO:0007669"/>
    <property type="project" value="InterPro"/>
</dbReference>
<accession>A0A061BC36</accession>
<dbReference type="Pfam" id="PF00664">
    <property type="entry name" value="ABC_membrane"/>
    <property type="match status" value="2"/>
</dbReference>
<keyword evidence="6" id="KW-0067">ATP-binding</keyword>
<proteinExistence type="inferred from homology"/>
<feature type="domain" description="ABC transporter" evidence="11">
    <location>
        <begin position="622"/>
        <end position="875"/>
    </location>
</feature>
<feature type="transmembrane region" description="Helical" evidence="10">
    <location>
        <begin position="479"/>
        <end position="499"/>
    </location>
</feature>
<evidence type="ECO:0000256" key="6">
    <source>
        <dbReference type="ARBA" id="ARBA00022840"/>
    </source>
</evidence>
<evidence type="ECO:0000256" key="9">
    <source>
        <dbReference type="SAM" id="MobiDB-lite"/>
    </source>
</evidence>